<gene>
    <name evidence="5" type="ORF">K457DRAFT_83441</name>
</gene>
<evidence type="ECO:0000313" key="5">
    <source>
        <dbReference type="EMBL" id="OAQ23420.1"/>
    </source>
</evidence>
<dbReference type="PANTHER" id="PTHR11113:SF14">
    <property type="entry name" value="N-ACETYLGLUCOSAMINE-6-PHOSPHATE DEACETYLASE"/>
    <property type="match status" value="1"/>
</dbReference>
<feature type="transmembrane region" description="Helical" evidence="3">
    <location>
        <begin position="38"/>
        <end position="57"/>
    </location>
</feature>
<evidence type="ECO:0000256" key="2">
    <source>
        <dbReference type="SAM" id="MobiDB-lite"/>
    </source>
</evidence>
<dbReference type="PANTHER" id="PTHR11113">
    <property type="entry name" value="N-ACETYLGLUCOSAMINE-6-PHOSPHATE DEACETYLASE"/>
    <property type="match status" value="1"/>
</dbReference>
<keyword evidence="3" id="KW-1133">Transmembrane helix</keyword>
<feature type="domain" description="Amidohydrolase-related" evidence="4">
    <location>
        <begin position="419"/>
        <end position="520"/>
    </location>
</feature>
<keyword evidence="3" id="KW-0472">Membrane</keyword>
<dbReference type="InterPro" id="IPR006680">
    <property type="entry name" value="Amidohydro-rel"/>
</dbReference>
<proteinExistence type="predicted"/>
<dbReference type="AlphaFoldDB" id="A0A197JE66"/>
<dbReference type="Pfam" id="PF01979">
    <property type="entry name" value="Amidohydro_1"/>
    <property type="match status" value="1"/>
</dbReference>
<dbReference type="InterPro" id="IPR011059">
    <property type="entry name" value="Metal-dep_hydrolase_composite"/>
</dbReference>
<dbReference type="SUPFAM" id="SSF51556">
    <property type="entry name" value="Metallo-dependent hydrolases"/>
    <property type="match status" value="1"/>
</dbReference>
<dbReference type="OrthoDB" id="10258955at2759"/>
<reference evidence="5 6" key="1">
    <citation type="submission" date="2016-05" db="EMBL/GenBank/DDBJ databases">
        <title>Genome sequencing reveals origins of a unique bacterial endosymbiosis in the earliest lineages of terrestrial Fungi.</title>
        <authorList>
            <consortium name="DOE Joint Genome Institute"/>
            <person name="Uehling J."/>
            <person name="Gryganskyi A."/>
            <person name="Hameed K."/>
            <person name="Tschaplinski T."/>
            <person name="Misztal P."/>
            <person name="Wu S."/>
            <person name="Desiro A."/>
            <person name="Vande Pol N."/>
            <person name="Du Z.-Y."/>
            <person name="Zienkiewicz A."/>
            <person name="Zienkiewicz K."/>
            <person name="Morin E."/>
            <person name="Tisserant E."/>
            <person name="Splivallo R."/>
            <person name="Hainaut M."/>
            <person name="Henrissat B."/>
            <person name="Ohm R."/>
            <person name="Kuo A."/>
            <person name="Yan J."/>
            <person name="Lipzen A."/>
            <person name="Nolan M."/>
            <person name="Labutti K."/>
            <person name="Barry K."/>
            <person name="Goldstein A."/>
            <person name="Labbe J."/>
            <person name="Schadt C."/>
            <person name="Tuskan G."/>
            <person name="Grigoriev I."/>
            <person name="Martin F."/>
            <person name="Vilgalys R."/>
            <person name="Bonito G."/>
        </authorList>
    </citation>
    <scope>NUCLEOTIDE SEQUENCE [LARGE SCALE GENOMIC DNA]</scope>
    <source>
        <strain evidence="5 6">AG-77</strain>
    </source>
</reference>
<evidence type="ECO:0000313" key="6">
    <source>
        <dbReference type="Proteomes" id="UP000078512"/>
    </source>
</evidence>
<keyword evidence="1 5" id="KW-0378">Hydrolase</keyword>
<dbReference type="Gene3D" id="3.20.20.140">
    <property type="entry name" value="Metal-dependent hydrolases"/>
    <property type="match status" value="2"/>
</dbReference>
<name>A0A197JE66_9FUNG</name>
<evidence type="ECO:0000256" key="3">
    <source>
        <dbReference type="SAM" id="Phobius"/>
    </source>
</evidence>
<protein>
    <submittedName>
        <fullName evidence="5">Composite domain of metallo-dependent hydrolase</fullName>
    </submittedName>
</protein>
<evidence type="ECO:0000256" key="1">
    <source>
        <dbReference type="ARBA" id="ARBA00022801"/>
    </source>
</evidence>
<dbReference type="SUPFAM" id="SSF51338">
    <property type="entry name" value="Composite domain of metallo-dependent hydrolases"/>
    <property type="match status" value="1"/>
</dbReference>
<dbReference type="GO" id="GO:0006046">
    <property type="term" value="P:N-acetylglucosamine catabolic process"/>
    <property type="evidence" value="ECO:0007669"/>
    <property type="project" value="TreeGrafter"/>
</dbReference>
<dbReference type="STRING" id="1314771.A0A197JE66"/>
<dbReference type="GO" id="GO:0008448">
    <property type="term" value="F:N-acetylglucosamine-6-phosphate deacetylase activity"/>
    <property type="evidence" value="ECO:0007669"/>
    <property type="project" value="TreeGrafter"/>
</dbReference>
<evidence type="ECO:0000259" key="4">
    <source>
        <dbReference type="Pfam" id="PF01979"/>
    </source>
</evidence>
<accession>A0A197JE66</accession>
<sequence length="938" mass="102761">MADYQHLPQDDYEGGHAPRTGTSFPRNLKKALSKRSNVVLLATAAVAILAASAFWLGSSNEWSHHPTHFETVGISAERFQYGLDKCEQIHRKDKHTYPETETRTFNPRFVNGTKPTVFRNGFIFDGINEAFKGDVLVDQGVVVRVGEVGEVPEDAVMVDLKGHILTPGIVDMHSHLGVFSMPVLDATNDFNEMTEPLVPFARSIDGFNPSDVARERAVSGGITSILVLPGSSNLMGGEAYAFKLRLPDTLSTEDMFIEYGNKDKWRYMKMACGENPKNLYRHQGRMPSTRLGEGWLFRERFSKATALKRAQDDWCVAADALPKYGRHRLVTPFPEELQYESLVALLRGDVRLNVHCYETHDIEAMVDHSNEFKFEIKAFHHALDAYRVPDILKRAYNNVPMVATFAAKFGYKKEAFQASVLSPKILVDAGIAVAMKSDHPILDSQHLIYQAAMAHHYGLTELQALASVTSVPAKAMGLEHRIGKIAVGMDADLVIWEKHPLSLGAHPLQVYIDGIAQIKNVNPEEWSEQGEPLKFEESPELVVPKDKDACSAKAKDAVFTGIKKIIREEGEEVSAKGELMVVIRNGQVVCSGLCRRYSNKDVAAYDLGGEGVVVPSLLSVGTPFLGLWEIPSEHRTGDGVLTLQPVVINAADGLKFGGHHMDEAYKAGVLVGVSTPFSQHVVLGVSVAFSTGAEDALSGKNAVLKEQVALHVRIGQGSKSTLFPTISSQIHFLRSSLHKGLSDVFNTDDAFAQAARGSLPLVVEVYNRDEIIRVVQIKTELEKQGAHIRLVLLGATEAWTVADYLAKENVSVILQPYHCSPNQWTAQRCLPGAPLTKETSLTALYKAGVQVGLSALEFEDLRQMSWFAGWARSDLGLTEQEAFGLVSWNLAKIVGLSKDAVEAAGVVIFNGSPFEFGSKVAAIVGGGKPGIQCNPRAF</sequence>
<keyword evidence="3" id="KW-0812">Transmembrane</keyword>
<dbReference type="Proteomes" id="UP000078512">
    <property type="component" value="Unassembled WGS sequence"/>
</dbReference>
<feature type="region of interest" description="Disordered" evidence="2">
    <location>
        <begin position="1"/>
        <end position="23"/>
    </location>
</feature>
<dbReference type="InterPro" id="IPR032466">
    <property type="entry name" value="Metal_Hydrolase"/>
</dbReference>
<dbReference type="EMBL" id="KV442119">
    <property type="protein sequence ID" value="OAQ23420.1"/>
    <property type="molecule type" value="Genomic_DNA"/>
</dbReference>
<organism evidence="5 6">
    <name type="scientific">Linnemannia elongata AG-77</name>
    <dbReference type="NCBI Taxonomy" id="1314771"/>
    <lineage>
        <taxon>Eukaryota</taxon>
        <taxon>Fungi</taxon>
        <taxon>Fungi incertae sedis</taxon>
        <taxon>Mucoromycota</taxon>
        <taxon>Mortierellomycotina</taxon>
        <taxon>Mortierellomycetes</taxon>
        <taxon>Mortierellales</taxon>
        <taxon>Mortierellaceae</taxon>
        <taxon>Linnemannia</taxon>
    </lineage>
</organism>
<keyword evidence="6" id="KW-1185">Reference proteome</keyword>